<evidence type="ECO:0000256" key="2">
    <source>
        <dbReference type="ARBA" id="ARBA00023015"/>
    </source>
</evidence>
<reference evidence="6 7" key="1">
    <citation type="submission" date="2021-06" db="EMBL/GenBank/DDBJ databases">
        <authorList>
            <person name="Kallberg Y."/>
            <person name="Tangrot J."/>
            <person name="Rosling A."/>
        </authorList>
    </citation>
    <scope>NUCLEOTIDE SEQUENCE [LARGE SCALE GENOMIC DNA]</scope>
    <source>
        <strain evidence="6 7">120-4 pot B 10/14</strain>
    </source>
</reference>
<feature type="region of interest" description="Disordered" evidence="5">
    <location>
        <begin position="711"/>
        <end position="746"/>
    </location>
</feature>
<dbReference type="Proteomes" id="UP000789901">
    <property type="component" value="Unassembled WGS sequence"/>
</dbReference>
<dbReference type="EMBL" id="CAJVQB010009026">
    <property type="protein sequence ID" value="CAG8725854.1"/>
    <property type="molecule type" value="Genomic_DNA"/>
</dbReference>
<dbReference type="Gene3D" id="3.30.70.940">
    <property type="entry name" value="NusG, N-terminal domain"/>
    <property type="match status" value="1"/>
</dbReference>
<dbReference type="PANTHER" id="PTHR30265:SF4">
    <property type="entry name" value="KOW MOTIF FAMILY PROTEIN, EXPRESSED"/>
    <property type="match status" value="1"/>
</dbReference>
<comment type="caution">
    <text evidence="6">The sequence shown here is derived from an EMBL/GenBank/DDBJ whole genome shotgun (WGS) entry which is preliminary data.</text>
</comment>
<protein>
    <submittedName>
        <fullName evidence="6">22773_t:CDS:1</fullName>
    </submittedName>
</protein>
<feature type="coiled-coil region" evidence="4">
    <location>
        <begin position="360"/>
        <end position="394"/>
    </location>
</feature>
<evidence type="ECO:0000313" key="6">
    <source>
        <dbReference type="EMBL" id="CAG8725854.1"/>
    </source>
</evidence>
<feature type="compositionally biased region" description="Basic and acidic residues" evidence="5">
    <location>
        <begin position="736"/>
        <end position="746"/>
    </location>
</feature>
<keyword evidence="2" id="KW-0805">Transcription regulation</keyword>
<proteinExistence type="predicted"/>
<dbReference type="PANTHER" id="PTHR30265">
    <property type="entry name" value="RHO-INTERACTING TRANSCRIPTION TERMINATION FACTOR NUSG"/>
    <property type="match status" value="1"/>
</dbReference>
<evidence type="ECO:0000256" key="1">
    <source>
        <dbReference type="ARBA" id="ARBA00022814"/>
    </source>
</evidence>
<evidence type="ECO:0000256" key="3">
    <source>
        <dbReference type="ARBA" id="ARBA00023163"/>
    </source>
</evidence>
<feature type="compositionally biased region" description="Polar residues" evidence="5">
    <location>
        <begin position="718"/>
        <end position="729"/>
    </location>
</feature>
<keyword evidence="1" id="KW-0889">Transcription antitermination</keyword>
<evidence type="ECO:0000313" key="7">
    <source>
        <dbReference type="Proteomes" id="UP000789901"/>
    </source>
</evidence>
<dbReference type="SUPFAM" id="SSF50104">
    <property type="entry name" value="Translation proteins SH3-like domain"/>
    <property type="match status" value="1"/>
</dbReference>
<name>A0ABN7V5S0_GIGMA</name>
<dbReference type="InterPro" id="IPR036735">
    <property type="entry name" value="NGN_dom_sf"/>
</dbReference>
<keyword evidence="7" id="KW-1185">Reference proteome</keyword>
<keyword evidence="3" id="KW-0804">Transcription</keyword>
<dbReference type="InterPro" id="IPR008991">
    <property type="entry name" value="Translation_prot_SH3-like_sf"/>
</dbReference>
<organism evidence="6 7">
    <name type="scientific">Gigaspora margarita</name>
    <dbReference type="NCBI Taxonomy" id="4874"/>
    <lineage>
        <taxon>Eukaryota</taxon>
        <taxon>Fungi</taxon>
        <taxon>Fungi incertae sedis</taxon>
        <taxon>Mucoromycota</taxon>
        <taxon>Glomeromycotina</taxon>
        <taxon>Glomeromycetes</taxon>
        <taxon>Diversisporales</taxon>
        <taxon>Gigasporaceae</taxon>
        <taxon>Gigaspora</taxon>
    </lineage>
</organism>
<feature type="coiled-coil region" evidence="4">
    <location>
        <begin position="260"/>
        <end position="287"/>
    </location>
</feature>
<dbReference type="InterPro" id="IPR043425">
    <property type="entry name" value="NusG-like"/>
</dbReference>
<dbReference type="CDD" id="cd06091">
    <property type="entry name" value="KOW_NusG"/>
    <property type="match status" value="1"/>
</dbReference>
<accession>A0ABN7V5S0</accession>
<feature type="non-terminal residue" evidence="6">
    <location>
        <position position="1"/>
    </location>
</feature>
<sequence length="1068" mass="123334">FIFMTLTTNQKKKVAGLEPEQWDRIKNDVTDEDLRTLEISKEDFRILRVPNLVVRDIAKSELIILEEMLLKLYNSLKNNQRAAVYEEIIEAHYLFSDSEKRELKRDFQQAELFNLQETKIKKLNLLAVEKILNQQIQKNPSYGLPGNNTPERQTKLRELREKLEKSRGKNQRVLESYLEIFQKFLNATQETSLETLEAAKNGEALEEQFGEDHEFKEVLAEIKKEIAEKAANCGQVLKEEIAGIKEQSSRLFAGGYKGAFEEGKKSLEALEKRCQETEEKLTRILGKISARSGEMRIRFGSGIEEKFEGLREFIGIIKKSLEENQEKLLDLIIAENLSFIKTDFIQSAITSLNAGTNDKIAALTEKITAIKHENDLLQEQITELKKEKLEESERILIENIKKVASYNFLPLGEEDLKKIKRDSVISELEEKQTEINHQLQKIREDFTKTRQTFSNHLREFAVTLTNSSSGFTNSNDFNLVRLEQQAKTIKNECQAKKNKIQQLENTNRGLAAEKRELISQLAEQEELLDSFQKQVIKAEETEEKYNDLELKYRTELQSFLVANNTIRSEFKKEEEKLKDKIENLKQQLRTNQAEKKENLALFVSLQVKKRELKQLKTIVKSKLEDNNLLKSLLTNQELLTITPPASNYQRTLKLIESQLCQAKTQIQTKLSEEEINQLCQLQTEITSLEMKLENLTAEKIAMFSLPKSEREKNFSVMPRTNSQETSVSSDIEETTENPKSEENDWHIEQEKNNFQPDFSLLDTDESRKKLAQAKKEAFLEEEIINNKKDQINQATSVEEVKKVISGIVKGNSTIHSYWGLQFTEQEKNGLPDYLFSVVLRYCQSTVYHPISGGEEEIRKYNNHQVVIISDRVISHELRLKRGKNYQFSPFWPPTEKMSAQAFFFGKEHRGSLLLKEKETSEEELLSFFYPELELTAESIRELKAAPKPMKSYVFCYCHLTLKLVQFLTKIAGVISFLNHQKSDPQLPEPVSPEAIKKLFSGPLQKSFTSSKSTDLNIGDLVLIKEGSFANCEGRITYLDEKKVKLDLDFLGRKISLELLPENCQKLPV</sequence>
<gene>
    <name evidence="6" type="ORF">GMARGA_LOCUS13925</name>
</gene>
<feature type="coiled-coil region" evidence="4">
    <location>
        <begin position="479"/>
        <end position="601"/>
    </location>
</feature>
<evidence type="ECO:0000256" key="4">
    <source>
        <dbReference type="SAM" id="Coils"/>
    </source>
</evidence>
<keyword evidence="4" id="KW-0175">Coiled coil</keyword>
<evidence type="ECO:0000256" key="5">
    <source>
        <dbReference type="SAM" id="MobiDB-lite"/>
    </source>
</evidence>